<evidence type="ECO:0000313" key="1">
    <source>
        <dbReference type="EMBL" id="KEQ65302.1"/>
    </source>
</evidence>
<dbReference type="RefSeq" id="XP_040882325.1">
    <property type="nucleotide sequence ID" value="XM_041020695.1"/>
</dbReference>
<dbReference type="EMBL" id="KL584827">
    <property type="protein sequence ID" value="KEQ65302.1"/>
    <property type="molecule type" value="Genomic_DNA"/>
</dbReference>
<proteinExistence type="predicted"/>
<gene>
    <name evidence="1" type="ORF">M437DRAFT_43164</name>
</gene>
<reference evidence="1 2" key="1">
    <citation type="journal article" date="2014" name="BMC Genomics">
        <title>Genome sequencing of four Aureobasidium pullulans varieties: biotechnological potential, stress tolerance, and description of new species.</title>
        <authorList>
            <person name="Gostin Ar C."/>
            <person name="Ohm R.A."/>
            <person name="Kogej T."/>
            <person name="Sonjak S."/>
            <person name="Turk M."/>
            <person name="Zajc J."/>
            <person name="Zalar P."/>
            <person name="Grube M."/>
            <person name="Sun H."/>
            <person name="Han J."/>
            <person name="Sharma A."/>
            <person name="Chiniquy J."/>
            <person name="Ngan C.Y."/>
            <person name="Lipzen A."/>
            <person name="Barry K."/>
            <person name="Grigoriev I.V."/>
            <person name="Gunde-Cimerman N."/>
        </authorList>
    </citation>
    <scope>NUCLEOTIDE SEQUENCE [LARGE SCALE GENOMIC DNA]</scope>
    <source>
        <strain evidence="1 2">CBS 110374</strain>
    </source>
</reference>
<sequence>MTKLVASSILWRHSMHVRAAHDNISAKSTEEGNFLPEIHPTIFRPNIYDNMLPTNIPNLEALIDQGKVRRPVNDFFRKRDYTERELDTLKRLDPDASKAIGRELSDIERNVLLEYKGRLIAAQSRTKTFGTAAGILAGLAITFNVPRVRGLWNHRRYVRWTWNLSWRTYVSWYITSEIAKLQITRQAEQPPFHVRILGDPRMSAFKESIELRKEEFGGHEPCIVRGWRDLSRAEGPIQWFGYKSPMSSPYPSRPVVDHPELSWYRAWPSDSDEERPGDDVLASKKQRMMNPLDRAQSALEHLRVSLFVYQVTDLALKPCLYVE</sequence>
<dbReference type="AlphaFoldDB" id="A0A074W5W8"/>
<organism evidence="1 2">
    <name type="scientific">Aureobasidium melanogenum (strain CBS 110374)</name>
    <name type="common">Aureobasidium pullulans var. melanogenum</name>
    <dbReference type="NCBI Taxonomy" id="1043003"/>
    <lineage>
        <taxon>Eukaryota</taxon>
        <taxon>Fungi</taxon>
        <taxon>Dikarya</taxon>
        <taxon>Ascomycota</taxon>
        <taxon>Pezizomycotina</taxon>
        <taxon>Dothideomycetes</taxon>
        <taxon>Dothideomycetidae</taxon>
        <taxon>Dothideales</taxon>
        <taxon>Saccotheciaceae</taxon>
        <taxon>Aureobasidium</taxon>
    </lineage>
</organism>
<dbReference type="HOGENOM" id="CLU_823827_0_0_1"/>
<evidence type="ECO:0000313" key="2">
    <source>
        <dbReference type="Proteomes" id="UP000030672"/>
    </source>
</evidence>
<protein>
    <submittedName>
        <fullName evidence="1">Uncharacterized protein</fullName>
    </submittedName>
</protein>
<accession>A0A074W5W8</accession>
<name>A0A074W5W8_AURM1</name>
<dbReference type="Proteomes" id="UP000030672">
    <property type="component" value="Unassembled WGS sequence"/>
</dbReference>
<keyword evidence="2" id="KW-1185">Reference proteome</keyword>
<dbReference type="GeneID" id="63914068"/>